<keyword evidence="2" id="KW-1185">Reference proteome</keyword>
<gene>
    <name evidence="1" type="ORF">CDAR_182861</name>
</gene>
<dbReference type="Proteomes" id="UP001054837">
    <property type="component" value="Unassembled WGS sequence"/>
</dbReference>
<proteinExistence type="predicted"/>
<dbReference type="EMBL" id="BPLQ01008153">
    <property type="protein sequence ID" value="GIY35266.1"/>
    <property type="molecule type" value="Genomic_DNA"/>
</dbReference>
<accession>A0AAV4SPS5</accession>
<protein>
    <submittedName>
        <fullName evidence="1">Uncharacterized protein</fullName>
    </submittedName>
</protein>
<organism evidence="1 2">
    <name type="scientific">Caerostris darwini</name>
    <dbReference type="NCBI Taxonomy" id="1538125"/>
    <lineage>
        <taxon>Eukaryota</taxon>
        <taxon>Metazoa</taxon>
        <taxon>Ecdysozoa</taxon>
        <taxon>Arthropoda</taxon>
        <taxon>Chelicerata</taxon>
        <taxon>Arachnida</taxon>
        <taxon>Araneae</taxon>
        <taxon>Araneomorphae</taxon>
        <taxon>Entelegynae</taxon>
        <taxon>Araneoidea</taxon>
        <taxon>Araneidae</taxon>
        <taxon>Caerostris</taxon>
    </lineage>
</organism>
<evidence type="ECO:0000313" key="1">
    <source>
        <dbReference type="EMBL" id="GIY35266.1"/>
    </source>
</evidence>
<sequence>MAWHFTVLVKFTEKVASADPLIGLHRPFNLFYVKFLLFFYSFFEYNCERWKSVDPKGTSAILGHRLLRHVMHGGLAIPLPPFDVLCGGGIPLYFILPSGEEVVSETILLQQDTLRYFVGDLISWVFRRVEEILTGEGKVDKSLPGREWLLSES</sequence>
<name>A0AAV4SPS5_9ARAC</name>
<comment type="caution">
    <text evidence="1">The sequence shown here is derived from an EMBL/GenBank/DDBJ whole genome shotgun (WGS) entry which is preliminary data.</text>
</comment>
<dbReference type="AlphaFoldDB" id="A0AAV4SPS5"/>
<evidence type="ECO:0000313" key="2">
    <source>
        <dbReference type="Proteomes" id="UP001054837"/>
    </source>
</evidence>
<reference evidence="1 2" key="1">
    <citation type="submission" date="2021-06" db="EMBL/GenBank/DDBJ databases">
        <title>Caerostris darwini draft genome.</title>
        <authorList>
            <person name="Kono N."/>
            <person name="Arakawa K."/>
        </authorList>
    </citation>
    <scope>NUCLEOTIDE SEQUENCE [LARGE SCALE GENOMIC DNA]</scope>
</reference>